<name>A0A8H7SNU3_9FUNG</name>
<feature type="compositionally biased region" description="Polar residues" evidence="2">
    <location>
        <begin position="87"/>
        <end position="100"/>
    </location>
</feature>
<evidence type="ECO:0000313" key="3">
    <source>
        <dbReference type="EMBL" id="KAG2231418.1"/>
    </source>
</evidence>
<protein>
    <submittedName>
        <fullName evidence="3">Uncharacterized protein</fullName>
    </submittedName>
</protein>
<proteinExistence type="predicted"/>
<keyword evidence="1" id="KW-0175">Coiled coil</keyword>
<evidence type="ECO:0000313" key="4">
    <source>
        <dbReference type="Proteomes" id="UP000613177"/>
    </source>
</evidence>
<dbReference type="Proteomes" id="UP000613177">
    <property type="component" value="Unassembled WGS sequence"/>
</dbReference>
<feature type="compositionally biased region" description="Polar residues" evidence="2">
    <location>
        <begin position="321"/>
        <end position="347"/>
    </location>
</feature>
<organism evidence="3 4">
    <name type="scientific">Thamnidium elegans</name>
    <dbReference type="NCBI Taxonomy" id="101142"/>
    <lineage>
        <taxon>Eukaryota</taxon>
        <taxon>Fungi</taxon>
        <taxon>Fungi incertae sedis</taxon>
        <taxon>Mucoromycota</taxon>
        <taxon>Mucoromycotina</taxon>
        <taxon>Mucoromycetes</taxon>
        <taxon>Mucorales</taxon>
        <taxon>Mucorineae</taxon>
        <taxon>Mucoraceae</taxon>
        <taxon>Thamnidium</taxon>
    </lineage>
</organism>
<feature type="compositionally biased region" description="Polar residues" evidence="2">
    <location>
        <begin position="356"/>
        <end position="379"/>
    </location>
</feature>
<dbReference type="AlphaFoldDB" id="A0A8H7SNU3"/>
<feature type="region of interest" description="Disordered" evidence="2">
    <location>
        <begin position="311"/>
        <end position="446"/>
    </location>
</feature>
<feature type="region of interest" description="Disordered" evidence="2">
    <location>
        <begin position="68"/>
        <end position="100"/>
    </location>
</feature>
<evidence type="ECO:0000256" key="2">
    <source>
        <dbReference type="SAM" id="MobiDB-lite"/>
    </source>
</evidence>
<accession>A0A8H7SNU3</accession>
<reference evidence="3" key="1">
    <citation type="submission" date="2021-01" db="EMBL/GenBank/DDBJ databases">
        <title>Metabolic potential, ecology and presence of endohyphal bacteria is reflected in genomic diversity of Mucoromycotina.</title>
        <authorList>
            <person name="Muszewska A."/>
            <person name="Okrasinska A."/>
            <person name="Steczkiewicz K."/>
            <person name="Drgas O."/>
            <person name="Orlowska M."/>
            <person name="Perlinska-Lenart U."/>
            <person name="Aleksandrzak-Piekarczyk T."/>
            <person name="Szatraj K."/>
            <person name="Zielenkiewicz U."/>
            <person name="Pilsyk S."/>
            <person name="Malc E."/>
            <person name="Mieczkowski P."/>
            <person name="Kruszewska J.S."/>
            <person name="Biernat P."/>
            <person name="Pawlowska J."/>
        </authorList>
    </citation>
    <scope>NUCLEOTIDE SEQUENCE</scope>
    <source>
        <strain evidence="3">WA0000018081</strain>
    </source>
</reference>
<gene>
    <name evidence="3" type="ORF">INT48_003656</name>
</gene>
<dbReference type="EMBL" id="JAEPRE010000152">
    <property type="protein sequence ID" value="KAG2231418.1"/>
    <property type="molecule type" value="Genomic_DNA"/>
</dbReference>
<feature type="coiled-coil region" evidence="1">
    <location>
        <begin position="16"/>
        <end position="43"/>
    </location>
</feature>
<comment type="caution">
    <text evidence="3">The sequence shown here is derived from an EMBL/GenBank/DDBJ whole genome shotgun (WGS) entry which is preliminary data.</text>
</comment>
<keyword evidence="4" id="KW-1185">Reference proteome</keyword>
<evidence type="ECO:0000256" key="1">
    <source>
        <dbReference type="SAM" id="Coils"/>
    </source>
</evidence>
<sequence length="446" mass="50155">MNNQYINQNTDMNNQQTDLNNRRTDMNNQYNDLNNQRANIDSRDSTMRAQNMGTKHTLMDNYPADMTGQSKHTNSHRTNTDKPFTDMSGQQPMNNQGTRMKDQLTNLGDQRHQTIGMDSNSQRMDGQHHNLSNQPIGMNQRSSHGLMDNQQINPLGQHDMMNTQQHANRNTTNDMMNTHHSNPNNHHDMTNTQHSNPINHDIVGSQNANPIKSQGIMNTQKSSTLNNDTMNVQPNNPNNHHDIMNTHHTSHVPVRDHSPTISGTNRSTGMDHLDHGMNVNKINQTDIGHGINTGNNSNNNQRMAADSKTGIHPTTVEDTNRSTNLTQTSNPVPGHHNNNTSISAKNHLNNKDGLSAISSTPSEYGSSDDNTSPRTSNTKRAPLTADKNAFIQSNDTKKHWQNNMSPADRSKELAKEMDSIIKDRRRSSDDHDKSLKIGEKKEFKLD</sequence>
<feature type="compositionally biased region" description="Basic and acidic residues" evidence="2">
    <location>
        <begin position="408"/>
        <end position="446"/>
    </location>
</feature>